<reference evidence="2 3" key="1">
    <citation type="journal article" date="2018" name="Front. Plant Sci.">
        <title>Red Clover (Trifolium pratense) and Zigzag Clover (T. medium) - A Picture of Genomic Similarities and Differences.</title>
        <authorList>
            <person name="Dluhosova J."/>
            <person name="Istvanek J."/>
            <person name="Nedelnik J."/>
            <person name="Repkova J."/>
        </authorList>
    </citation>
    <scope>NUCLEOTIDE SEQUENCE [LARGE SCALE GENOMIC DNA]</scope>
    <source>
        <strain evidence="3">cv. 10/8</strain>
        <tissue evidence="2">Leaf</tissue>
    </source>
</reference>
<dbReference type="EMBL" id="LXQA010341346">
    <property type="protein sequence ID" value="MCI45247.1"/>
    <property type="molecule type" value="Genomic_DNA"/>
</dbReference>
<keyword evidence="1" id="KW-0472">Membrane</keyword>
<dbReference type="Proteomes" id="UP000265520">
    <property type="component" value="Unassembled WGS sequence"/>
</dbReference>
<name>A0A392SA04_9FABA</name>
<feature type="transmembrane region" description="Helical" evidence="1">
    <location>
        <begin position="12"/>
        <end position="31"/>
    </location>
</feature>
<feature type="non-terminal residue" evidence="2">
    <location>
        <position position="35"/>
    </location>
</feature>
<protein>
    <submittedName>
        <fullName evidence="2">Uncharacterized protein</fullName>
    </submittedName>
</protein>
<organism evidence="2 3">
    <name type="scientific">Trifolium medium</name>
    <dbReference type="NCBI Taxonomy" id="97028"/>
    <lineage>
        <taxon>Eukaryota</taxon>
        <taxon>Viridiplantae</taxon>
        <taxon>Streptophyta</taxon>
        <taxon>Embryophyta</taxon>
        <taxon>Tracheophyta</taxon>
        <taxon>Spermatophyta</taxon>
        <taxon>Magnoliopsida</taxon>
        <taxon>eudicotyledons</taxon>
        <taxon>Gunneridae</taxon>
        <taxon>Pentapetalae</taxon>
        <taxon>rosids</taxon>
        <taxon>fabids</taxon>
        <taxon>Fabales</taxon>
        <taxon>Fabaceae</taxon>
        <taxon>Papilionoideae</taxon>
        <taxon>50 kb inversion clade</taxon>
        <taxon>NPAAA clade</taxon>
        <taxon>Hologalegina</taxon>
        <taxon>IRL clade</taxon>
        <taxon>Trifolieae</taxon>
        <taxon>Trifolium</taxon>
    </lineage>
</organism>
<proteinExistence type="predicted"/>
<comment type="caution">
    <text evidence="2">The sequence shown here is derived from an EMBL/GenBank/DDBJ whole genome shotgun (WGS) entry which is preliminary data.</text>
</comment>
<evidence type="ECO:0000313" key="3">
    <source>
        <dbReference type="Proteomes" id="UP000265520"/>
    </source>
</evidence>
<sequence length="35" mass="3788">MSNKQVECGGYIHHVSILFFLIVTVVVRVEAKGGG</sequence>
<dbReference type="AlphaFoldDB" id="A0A392SA04"/>
<keyword evidence="3" id="KW-1185">Reference proteome</keyword>
<evidence type="ECO:0000256" key="1">
    <source>
        <dbReference type="SAM" id="Phobius"/>
    </source>
</evidence>
<evidence type="ECO:0000313" key="2">
    <source>
        <dbReference type="EMBL" id="MCI45247.1"/>
    </source>
</evidence>
<keyword evidence="1" id="KW-1133">Transmembrane helix</keyword>
<keyword evidence="1" id="KW-0812">Transmembrane</keyword>
<accession>A0A392SA04</accession>